<dbReference type="EMBL" id="CADCXV010000125">
    <property type="protein sequence ID" value="CAB0028364.1"/>
    <property type="molecule type" value="Genomic_DNA"/>
</dbReference>
<evidence type="ECO:0000313" key="2">
    <source>
        <dbReference type="Proteomes" id="UP000479190"/>
    </source>
</evidence>
<name>A0A6H5HWX4_9HYME</name>
<organism evidence="1 2">
    <name type="scientific">Trichogramma brassicae</name>
    <dbReference type="NCBI Taxonomy" id="86971"/>
    <lineage>
        <taxon>Eukaryota</taxon>
        <taxon>Metazoa</taxon>
        <taxon>Ecdysozoa</taxon>
        <taxon>Arthropoda</taxon>
        <taxon>Hexapoda</taxon>
        <taxon>Insecta</taxon>
        <taxon>Pterygota</taxon>
        <taxon>Neoptera</taxon>
        <taxon>Endopterygota</taxon>
        <taxon>Hymenoptera</taxon>
        <taxon>Apocrita</taxon>
        <taxon>Proctotrupomorpha</taxon>
        <taxon>Chalcidoidea</taxon>
        <taxon>Trichogrammatidae</taxon>
        <taxon>Trichogramma</taxon>
    </lineage>
</organism>
<dbReference type="AlphaFoldDB" id="A0A6H5HWX4"/>
<proteinExistence type="predicted"/>
<reference evidence="1 2" key="1">
    <citation type="submission" date="2020-02" db="EMBL/GenBank/DDBJ databases">
        <authorList>
            <person name="Ferguson B K."/>
        </authorList>
    </citation>
    <scope>NUCLEOTIDE SEQUENCE [LARGE SCALE GENOMIC DNA]</scope>
</reference>
<gene>
    <name evidence="1" type="ORF">TBRA_LOCUS550</name>
</gene>
<dbReference type="Proteomes" id="UP000479190">
    <property type="component" value="Unassembled WGS sequence"/>
</dbReference>
<protein>
    <submittedName>
        <fullName evidence="1">Uncharacterized protein</fullName>
    </submittedName>
</protein>
<keyword evidence="2" id="KW-1185">Reference proteome</keyword>
<evidence type="ECO:0000313" key="1">
    <source>
        <dbReference type="EMBL" id="CAB0028364.1"/>
    </source>
</evidence>
<accession>A0A6H5HWX4</accession>
<sequence>MHVCYTTSTTRDLRRGTRTQPCGAATKIDKSISGHAYKNICAWNRRVSRDRYDDRQNYPARQPDPAWYLWNRNWILGARQLRT</sequence>